<dbReference type="Proteomes" id="UP001230207">
    <property type="component" value="Unassembled WGS sequence"/>
</dbReference>
<evidence type="ECO:0000313" key="1">
    <source>
        <dbReference type="EMBL" id="MDQ0318521.1"/>
    </source>
</evidence>
<gene>
    <name evidence="1" type="ORF">QO002_000659</name>
</gene>
<organism evidence="1 2">
    <name type="scientific">Pararhizobium capsulatum DSM 1112</name>
    <dbReference type="NCBI Taxonomy" id="1121113"/>
    <lineage>
        <taxon>Bacteria</taxon>
        <taxon>Pseudomonadati</taxon>
        <taxon>Pseudomonadota</taxon>
        <taxon>Alphaproteobacteria</taxon>
        <taxon>Hyphomicrobiales</taxon>
        <taxon>Rhizobiaceae</taxon>
        <taxon>Rhizobium/Agrobacterium group</taxon>
        <taxon>Pararhizobium</taxon>
    </lineage>
</organism>
<dbReference type="RefSeq" id="WP_307226646.1">
    <property type="nucleotide sequence ID" value="NZ_JAUSVF010000001.1"/>
</dbReference>
<protein>
    <recommendedName>
        <fullName evidence="3">Pyocin activator protein PrtN</fullName>
    </recommendedName>
</protein>
<dbReference type="EMBL" id="JAUSVF010000001">
    <property type="protein sequence ID" value="MDQ0318521.1"/>
    <property type="molecule type" value="Genomic_DNA"/>
</dbReference>
<accession>A0ABU0BJU5</accession>
<reference evidence="1 2" key="1">
    <citation type="submission" date="2023-07" db="EMBL/GenBank/DDBJ databases">
        <title>Genomic Encyclopedia of Type Strains, Phase IV (KMG-IV): sequencing the most valuable type-strain genomes for metagenomic binning, comparative biology and taxonomic classification.</title>
        <authorList>
            <person name="Goeker M."/>
        </authorList>
    </citation>
    <scope>NUCLEOTIDE SEQUENCE [LARGE SCALE GENOMIC DNA]</scope>
    <source>
        <strain evidence="1 2">DSM 1112</strain>
    </source>
</reference>
<name>A0ABU0BJU5_9HYPH</name>
<sequence>MGSNLLHDLLARVPFPRNREEHSNIGPLRPRNLVTRYGVSRSQVVRLLSRAQEVDNLGWSKPPYDGDVWISKRLVDDYMAWQAVKLATISQAFAEAQALL</sequence>
<evidence type="ECO:0000313" key="2">
    <source>
        <dbReference type="Proteomes" id="UP001230207"/>
    </source>
</evidence>
<comment type="caution">
    <text evidence="1">The sequence shown here is derived from an EMBL/GenBank/DDBJ whole genome shotgun (WGS) entry which is preliminary data.</text>
</comment>
<keyword evidence="2" id="KW-1185">Reference proteome</keyword>
<evidence type="ECO:0008006" key="3">
    <source>
        <dbReference type="Google" id="ProtNLM"/>
    </source>
</evidence>
<proteinExistence type="predicted"/>